<evidence type="ECO:0000256" key="7">
    <source>
        <dbReference type="SAM" id="MobiDB-lite"/>
    </source>
</evidence>
<keyword evidence="3" id="KW-0156">Chromatin regulator</keyword>
<feature type="region of interest" description="Disordered" evidence="7">
    <location>
        <begin position="377"/>
        <end position="396"/>
    </location>
</feature>
<proteinExistence type="inferred from homology"/>
<evidence type="ECO:0000256" key="5">
    <source>
        <dbReference type="ARBA" id="ARBA00037931"/>
    </source>
</evidence>
<evidence type="ECO:0000256" key="3">
    <source>
        <dbReference type="ARBA" id="ARBA00022853"/>
    </source>
</evidence>
<dbReference type="PANTHER" id="PTHR19854">
    <property type="entry name" value="TRANSDUCIN BETA-LIKE 3"/>
    <property type="match status" value="1"/>
</dbReference>
<dbReference type="SUPFAM" id="SSF50978">
    <property type="entry name" value="WD40 repeat-like"/>
    <property type="match status" value="1"/>
</dbReference>
<dbReference type="EMBL" id="CP048997">
    <property type="protein sequence ID" value="QID83051.1"/>
    <property type="molecule type" value="Genomic_DNA"/>
</dbReference>
<feature type="compositionally biased region" description="Low complexity" evidence="7">
    <location>
        <begin position="383"/>
        <end position="396"/>
    </location>
</feature>
<evidence type="ECO:0000256" key="4">
    <source>
        <dbReference type="ARBA" id="ARBA00037338"/>
    </source>
</evidence>
<reference evidence="8 9" key="1">
    <citation type="journal article" date="2019" name="BMC Genomics">
        <title>Chromosome level assembly and comparative genome analysis confirm lager-brewing yeasts originated from a single hybridization.</title>
        <authorList>
            <person name="Salazar A.N."/>
            <person name="Gorter de Vries A.R."/>
            <person name="van den Broek M."/>
            <person name="Brouwers N."/>
            <person name="de la Torre Cortes P."/>
            <person name="Kuijpers N.G.A."/>
            <person name="Daran J.G."/>
            <person name="Abeel T."/>
        </authorList>
    </citation>
    <scope>NUCLEOTIDE SEQUENCE [LARGE SCALE GENOMIC DNA]</scope>
    <source>
        <strain evidence="8 9">CBS 1483</strain>
    </source>
</reference>
<evidence type="ECO:0000313" key="8">
    <source>
        <dbReference type="EMBL" id="QID83051.1"/>
    </source>
</evidence>
<name>A0A6C1E215_SACPS</name>
<dbReference type="OrthoDB" id="7668193at2759"/>
<gene>
    <name evidence="8" type="primary">ASA1_1</name>
    <name evidence="8" type="ORF">GRS66_005490</name>
</gene>
<dbReference type="Gene3D" id="2.130.10.10">
    <property type="entry name" value="YVTN repeat-like/Quinoprotein amine dehydrogenase"/>
    <property type="match status" value="1"/>
</dbReference>
<dbReference type="InterPro" id="IPR015943">
    <property type="entry name" value="WD40/YVTN_repeat-like_dom_sf"/>
</dbReference>
<keyword evidence="2" id="KW-0677">Repeat</keyword>
<sequence length="448" mass="51178">MGVEHMRGFSNEIILKRTLTLSDFTLRYHKRGITALQVIKAPSVSNVPVLLSGDNYGYFVMWDLVTKRPITHMEIEGNSHIIAFWWVETTNVLYILSKDSMLRIFELDSSTQRSIDLVRKLSQANKTDHLQWTKIYEMPINTLNFANFIIEAEVKPTKDNKSYRLVCCHTDDSETIDIYQIIEDSTFKLKRPFNNINFPRFLKQQNFLGISKDSKFGIIMRFAKLNDVIFLGYENGFVVGFKITFDEGLQRDIAELVHVSNDHYPNPILDMCVSGDELYSCSTDDFITKYKIPVNLQLETKYLRDDALLIKCPSSLRVSEPSKVHLPLKNIGHIDKVKDDYLVVSSWSGMTIVYNMRTSEVEQTFVKSKNNLVVSDSSMGDLTNGSGSNTESSSKSHNYKVGAMTCLESFDVQSDGLRLGQLRRIKALAKCNWCLIGYEDGTIKLNKI</sequence>
<comment type="similarity">
    <text evidence="5">Belongs to the WD repeat ASA1 family.</text>
</comment>
<dbReference type="GO" id="GO:0006325">
    <property type="term" value="P:chromatin organization"/>
    <property type="evidence" value="ECO:0007669"/>
    <property type="project" value="UniProtKB-KW"/>
</dbReference>
<accession>A0A6C1E215</accession>
<dbReference type="AlphaFoldDB" id="A0A6C1E215"/>
<keyword evidence="9" id="KW-1185">Reference proteome</keyword>
<dbReference type="InterPro" id="IPR036322">
    <property type="entry name" value="WD40_repeat_dom_sf"/>
</dbReference>
<evidence type="ECO:0000313" key="9">
    <source>
        <dbReference type="Proteomes" id="UP000501346"/>
    </source>
</evidence>
<comment type="function">
    <text evidence="4">Component of the ASTRA complex involved in chromatin remodeling.</text>
</comment>
<dbReference type="Proteomes" id="UP000501346">
    <property type="component" value="Chromosome ScXVI"/>
</dbReference>
<organism evidence="8 9">
    <name type="scientific">Saccharomyces pastorianus</name>
    <name type="common">Lager yeast</name>
    <name type="synonym">Saccharomyces cerevisiae x Saccharomyces eubayanus</name>
    <dbReference type="NCBI Taxonomy" id="27292"/>
    <lineage>
        <taxon>Eukaryota</taxon>
        <taxon>Fungi</taxon>
        <taxon>Dikarya</taxon>
        <taxon>Ascomycota</taxon>
        <taxon>Saccharomycotina</taxon>
        <taxon>Saccharomycetes</taxon>
        <taxon>Saccharomycetales</taxon>
        <taxon>Saccharomycetaceae</taxon>
        <taxon>Saccharomyces</taxon>
    </lineage>
</organism>
<evidence type="ECO:0000256" key="2">
    <source>
        <dbReference type="ARBA" id="ARBA00022737"/>
    </source>
</evidence>
<evidence type="ECO:0000256" key="6">
    <source>
        <dbReference type="ARBA" id="ARBA00040563"/>
    </source>
</evidence>
<evidence type="ECO:0000256" key="1">
    <source>
        <dbReference type="ARBA" id="ARBA00022574"/>
    </source>
</evidence>
<keyword evidence="1" id="KW-0853">WD repeat</keyword>
<dbReference type="PANTHER" id="PTHR19854:SF1">
    <property type="entry name" value="GUANINE NUCLEOTIDE-BINDING PROTEIN SUBUNIT BETA-LIKE PROTEIN 1"/>
    <property type="match status" value="1"/>
</dbReference>
<protein>
    <recommendedName>
        <fullName evidence="6">ASTRA-associated protein 1</fullName>
    </recommendedName>
</protein>